<dbReference type="EMBL" id="GL883116">
    <property type="protein sequence ID" value="EGG04744.1"/>
    <property type="molecule type" value="Genomic_DNA"/>
</dbReference>
<dbReference type="RefSeq" id="XP_007411835.1">
    <property type="nucleotide sequence ID" value="XM_007411773.1"/>
</dbReference>
<organism evidence="2">
    <name type="scientific">Melampsora larici-populina (strain 98AG31 / pathotype 3-4-7)</name>
    <name type="common">Poplar leaf rust fungus</name>
    <dbReference type="NCBI Taxonomy" id="747676"/>
    <lineage>
        <taxon>Eukaryota</taxon>
        <taxon>Fungi</taxon>
        <taxon>Dikarya</taxon>
        <taxon>Basidiomycota</taxon>
        <taxon>Pucciniomycotina</taxon>
        <taxon>Pucciniomycetes</taxon>
        <taxon>Pucciniales</taxon>
        <taxon>Melampsoraceae</taxon>
        <taxon>Melampsora</taxon>
    </lineage>
</organism>
<dbReference type="AlphaFoldDB" id="F4RRU9"/>
<accession>F4RRU9</accession>
<dbReference type="HOGENOM" id="CLU_074160_0_0_1"/>
<dbReference type="InParanoid" id="F4RRU9"/>
<name>F4RRU9_MELLP</name>
<evidence type="ECO:0000313" key="2">
    <source>
        <dbReference type="Proteomes" id="UP000001072"/>
    </source>
</evidence>
<gene>
    <name evidence="1" type="ORF">MELLADRAFT_88474</name>
</gene>
<dbReference type="KEGG" id="mlr:MELLADRAFT_88474"/>
<dbReference type="Proteomes" id="UP000001072">
    <property type="component" value="Unassembled WGS sequence"/>
</dbReference>
<reference evidence="2" key="1">
    <citation type="journal article" date="2011" name="Proc. Natl. Acad. Sci. U.S.A.">
        <title>Obligate biotrophy features unraveled by the genomic analysis of rust fungi.</title>
        <authorList>
            <person name="Duplessis S."/>
            <person name="Cuomo C.A."/>
            <person name="Lin Y.-C."/>
            <person name="Aerts A."/>
            <person name="Tisserant E."/>
            <person name="Veneault-Fourrey C."/>
            <person name="Joly D.L."/>
            <person name="Hacquard S."/>
            <person name="Amselem J."/>
            <person name="Cantarel B.L."/>
            <person name="Chiu R."/>
            <person name="Coutinho P.M."/>
            <person name="Feau N."/>
            <person name="Field M."/>
            <person name="Frey P."/>
            <person name="Gelhaye E."/>
            <person name="Goldberg J."/>
            <person name="Grabherr M.G."/>
            <person name="Kodira C.D."/>
            <person name="Kohler A."/>
            <person name="Kuees U."/>
            <person name="Lindquist E.A."/>
            <person name="Lucas S.M."/>
            <person name="Mago R."/>
            <person name="Mauceli E."/>
            <person name="Morin E."/>
            <person name="Murat C."/>
            <person name="Pangilinan J.L."/>
            <person name="Park R."/>
            <person name="Pearson M."/>
            <person name="Quesneville H."/>
            <person name="Rouhier N."/>
            <person name="Sakthikumar S."/>
            <person name="Salamov A.A."/>
            <person name="Schmutz J."/>
            <person name="Selles B."/>
            <person name="Shapiro H."/>
            <person name="Tanguay P."/>
            <person name="Tuskan G.A."/>
            <person name="Henrissat B."/>
            <person name="Van de Peer Y."/>
            <person name="Rouze P."/>
            <person name="Ellis J.G."/>
            <person name="Dodds P.N."/>
            <person name="Schein J.E."/>
            <person name="Zhong S."/>
            <person name="Hamelin R.C."/>
            <person name="Grigoriev I.V."/>
            <person name="Szabo L.J."/>
            <person name="Martin F."/>
        </authorList>
    </citation>
    <scope>NUCLEOTIDE SEQUENCE [LARGE SCALE GENOMIC DNA]</scope>
    <source>
        <strain evidence="2">98AG31 / pathotype 3-4-7</strain>
    </source>
</reference>
<dbReference type="GeneID" id="18934887"/>
<protein>
    <submittedName>
        <fullName evidence="1">Uncharacterized protein</fullName>
    </submittedName>
</protein>
<keyword evidence="2" id="KW-1185">Reference proteome</keyword>
<sequence>MKMAFGMLVPSSFAYTAIKNRAEGTLPNSLFNVIKLTVAKESTSFQAKHLPAVHQGVEEASQTRRYYSAIKECAKHAREKVHIKQLLEGIHDQKTGEEVAEAVPTIRSMVQRIAVRCGTVGLNLHIDAVYAATDSLTRARIAYLRCEAARIVITGGKGSQSIWACVDKQLSFMRLRKDDDAYAIAFYQIIFDEDCKYFDGDTYFQDLKQRKINLDLPTVEAVMARVAHNAANPQGAPNPNPTAL</sequence>
<dbReference type="VEuPathDB" id="FungiDB:MELLADRAFT_88474"/>
<dbReference type="OrthoDB" id="10417950at2759"/>
<proteinExistence type="predicted"/>
<evidence type="ECO:0000313" key="1">
    <source>
        <dbReference type="EMBL" id="EGG04744.1"/>
    </source>
</evidence>